<reference evidence="2" key="1">
    <citation type="submission" date="2025-08" db="UniProtKB">
        <authorList>
            <consortium name="RefSeq"/>
        </authorList>
    </citation>
    <scope>IDENTIFICATION</scope>
</reference>
<keyword evidence="1" id="KW-1185">Reference proteome</keyword>
<organism evidence="1 2">
    <name type="scientific">Echinops telfairi</name>
    <name type="common">Lesser hedgehog tenrec</name>
    <dbReference type="NCBI Taxonomy" id="9371"/>
    <lineage>
        <taxon>Eukaryota</taxon>
        <taxon>Metazoa</taxon>
        <taxon>Chordata</taxon>
        <taxon>Craniata</taxon>
        <taxon>Vertebrata</taxon>
        <taxon>Euteleostomi</taxon>
        <taxon>Mammalia</taxon>
        <taxon>Eutheria</taxon>
        <taxon>Afrotheria</taxon>
        <taxon>Tenrecidae</taxon>
        <taxon>Tenrecinae</taxon>
        <taxon>Echinops</taxon>
    </lineage>
</organism>
<dbReference type="RefSeq" id="XP_045145208.1">
    <property type="nucleotide sequence ID" value="XM_045289273.1"/>
</dbReference>
<evidence type="ECO:0000313" key="1">
    <source>
        <dbReference type="Proteomes" id="UP000694863"/>
    </source>
</evidence>
<sequence>MRAMPSAMDMAQCFRQHTDTDRQEPMVTWILRVYDQRGQVLSLTSAEMATLGYLTSNSLFNYYLRTLQGSCQPLLTWLLRAWRKRWPVLSDFRASEMDLQPWATLEGGIQLVRELGMLSWIYQDPPSAPYPEDVALTLDLRRLLLTMAPEELRPTLLAMLAAKGQTVMKAMEALQTCVEVDLLARRSQPHCCQGLLGPRPTLKELIGWLLGQGIPREQVEKQPTRVLLERYLREARLIGGQPAQGPPQKQFLPLTYGEEPPKSTN</sequence>
<proteinExistence type="predicted"/>
<name>A0AC55D0D2_ECHTE</name>
<dbReference type="Proteomes" id="UP000694863">
    <property type="component" value="Unplaced"/>
</dbReference>
<accession>A0AC55D0D2</accession>
<protein>
    <submittedName>
        <fullName evidence="2">Friend virus susceptibility protein 1-like</fullName>
    </submittedName>
</protein>
<gene>
    <name evidence="2" type="primary">LOC123521579</name>
</gene>
<evidence type="ECO:0000313" key="2">
    <source>
        <dbReference type="RefSeq" id="XP_045145208.1"/>
    </source>
</evidence>